<evidence type="ECO:0000313" key="1">
    <source>
        <dbReference type="EMBL" id="VAW28370.1"/>
    </source>
</evidence>
<proteinExistence type="predicted"/>
<name>A0A3B0UGU6_9ZZZZ</name>
<accession>A0A3B0UGU6</accession>
<protein>
    <recommendedName>
        <fullName evidence="2">DUF3078 domain-containing protein</fullName>
    </recommendedName>
</protein>
<dbReference type="AlphaFoldDB" id="A0A3B0UGU6"/>
<sequence length="161" mass="18173">MAPGYINLGFGIQYKPVKWFSVNISPANIRWVIVNDQRLADNGSFGLDAAVVDTSGNIIRHAKKSRLDFGARLLLVFNYDIAKNVNLSTKLELFSNYLDKPQNIVVDWQTDLGLKVNDWLNVTISTTLLYDDKVMIMDKNGNTGPRIQFKQLLMVGVGYNF</sequence>
<dbReference type="EMBL" id="UOET01000229">
    <property type="protein sequence ID" value="VAW28370.1"/>
    <property type="molecule type" value="Genomic_DNA"/>
</dbReference>
<organism evidence="1">
    <name type="scientific">hydrothermal vent metagenome</name>
    <dbReference type="NCBI Taxonomy" id="652676"/>
    <lineage>
        <taxon>unclassified sequences</taxon>
        <taxon>metagenomes</taxon>
        <taxon>ecological metagenomes</taxon>
    </lineage>
</organism>
<gene>
    <name evidence="1" type="ORF">MNBD_BACTEROID07-2007</name>
</gene>
<evidence type="ECO:0008006" key="2">
    <source>
        <dbReference type="Google" id="ProtNLM"/>
    </source>
</evidence>
<reference evidence="1" key="1">
    <citation type="submission" date="2018-06" db="EMBL/GenBank/DDBJ databases">
        <authorList>
            <person name="Zhirakovskaya E."/>
        </authorList>
    </citation>
    <scope>NUCLEOTIDE SEQUENCE</scope>
</reference>